<evidence type="ECO:0000313" key="2">
    <source>
        <dbReference type="EMBL" id="MFC7180439.1"/>
    </source>
</evidence>
<proteinExistence type="predicted"/>
<evidence type="ECO:0000256" key="1">
    <source>
        <dbReference type="SAM" id="MobiDB-lite"/>
    </source>
</evidence>
<protein>
    <submittedName>
        <fullName evidence="2">DUF6348 family protein</fullName>
    </submittedName>
</protein>
<feature type="region of interest" description="Disordered" evidence="1">
    <location>
        <begin position="1"/>
        <end position="20"/>
    </location>
</feature>
<comment type="caution">
    <text evidence="2">The sequence shown here is derived from an EMBL/GenBank/DDBJ whole genome shotgun (WGS) entry which is preliminary data.</text>
</comment>
<accession>A0ABW2FT38</accession>
<name>A0ABW2FT38_9ACTN</name>
<dbReference type="Pfam" id="PF19875">
    <property type="entry name" value="DUF6348"/>
    <property type="match status" value="1"/>
</dbReference>
<gene>
    <name evidence="2" type="ORF">ACFQMG_12830</name>
</gene>
<dbReference type="RefSeq" id="WP_380231093.1">
    <property type="nucleotide sequence ID" value="NZ_JBHSVH010000002.1"/>
</dbReference>
<keyword evidence="3" id="KW-1185">Reference proteome</keyword>
<sequence>MGLGSWLRGGSAAARRQQDGGAGRLSDEAVLAIVAEQLSEISGERWTAGDGLAKGPGAAAVALGVPHGEGPAHLDLTFLPDAARPDGTAVADCVAGFGADSEAAVRRAVEIWASTTGVTMLELLAHNGRFAGHIHPSDADGLPGWHAIHGGIVAWGTGDRHNAVQDWTVTHPLLPQLAPAFADGFGRDGLIGVKIFFGGRAGRETAEVRVDGEIHEPASKALLALDWPRVTDGLAYARTFVLLVHPVHKP</sequence>
<organism evidence="2 3">
    <name type="scientific">Kitasatospora paranensis</name>
    <dbReference type="NCBI Taxonomy" id="258053"/>
    <lineage>
        <taxon>Bacteria</taxon>
        <taxon>Bacillati</taxon>
        <taxon>Actinomycetota</taxon>
        <taxon>Actinomycetes</taxon>
        <taxon>Kitasatosporales</taxon>
        <taxon>Streptomycetaceae</taxon>
        <taxon>Kitasatospora</taxon>
    </lineage>
</organism>
<dbReference type="Proteomes" id="UP001596435">
    <property type="component" value="Unassembled WGS sequence"/>
</dbReference>
<dbReference type="EMBL" id="JBHTAJ010000019">
    <property type="protein sequence ID" value="MFC7180439.1"/>
    <property type="molecule type" value="Genomic_DNA"/>
</dbReference>
<evidence type="ECO:0000313" key="3">
    <source>
        <dbReference type="Proteomes" id="UP001596435"/>
    </source>
</evidence>
<dbReference type="InterPro" id="IPR045929">
    <property type="entry name" value="DUF6348"/>
</dbReference>
<reference evidence="3" key="1">
    <citation type="journal article" date="2019" name="Int. J. Syst. Evol. Microbiol.">
        <title>The Global Catalogue of Microorganisms (GCM) 10K type strain sequencing project: providing services to taxonomists for standard genome sequencing and annotation.</title>
        <authorList>
            <consortium name="The Broad Institute Genomics Platform"/>
            <consortium name="The Broad Institute Genome Sequencing Center for Infectious Disease"/>
            <person name="Wu L."/>
            <person name="Ma J."/>
        </authorList>
    </citation>
    <scope>NUCLEOTIDE SEQUENCE [LARGE SCALE GENOMIC DNA]</scope>
    <source>
        <strain evidence="3">CGMCC 1.12859</strain>
    </source>
</reference>